<accession>A0A2P2P0A4</accession>
<dbReference type="EMBL" id="GGEC01067595">
    <property type="protein sequence ID" value="MBX48079.1"/>
    <property type="molecule type" value="Transcribed_RNA"/>
</dbReference>
<dbReference type="AlphaFoldDB" id="A0A2P2P0A4"/>
<proteinExistence type="predicted"/>
<evidence type="ECO:0000256" key="1">
    <source>
        <dbReference type="SAM" id="Phobius"/>
    </source>
</evidence>
<sequence>MDGNVVHILCCNHAIRNLLSSSVVSHILVMQLLMVSSLLIAFKLE</sequence>
<name>A0A2P2P0A4_RHIMU</name>
<organism evidence="2">
    <name type="scientific">Rhizophora mucronata</name>
    <name type="common">Asiatic mangrove</name>
    <dbReference type="NCBI Taxonomy" id="61149"/>
    <lineage>
        <taxon>Eukaryota</taxon>
        <taxon>Viridiplantae</taxon>
        <taxon>Streptophyta</taxon>
        <taxon>Embryophyta</taxon>
        <taxon>Tracheophyta</taxon>
        <taxon>Spermatophyta</taxon>
        <taxon>Magnoliopsida</taxon>
        <taxon>eudicotyledons</taxon>
        <taxon>Gunneridae</taxon>
        <taxon>Pentapetalae</taxon>
        <taxon>rosids</taxon>
        <taxon>fabids</taxon>
        <taxon>Malpighiales</taxon>
        <taxon>Rhizophoraceae</taxon>
        <taxon>Rhizophora</taxon>
    </lineage>
</organism>
<reference evidence="2" key="1">
    <citation type="submission" date="2018-02" db="EMBL/GenBank/DDBJ databases">
        <title>Rhizophora mucronata_Transcriptome.</title>
        <authorList>
            <person name="Meera S.P."/>
            <person name="Sreeshan A."/>
            <person name="Augustine A."/>
        </authorList>
    </citation>
    <scope>NUCLEOTIDE SEQUENCE</scope>
    <source>
        <tissue evidence="2">Leaf</tissue>
    </source>
</reference>
<evidence type="ECO:0000313" key="2">
    <source>
        <dbReference type="EMBL" id="MBX48079.1"/>
    </source>
</evidence>
<keyword evidence="1" id="KW-0472">Membrane</keyword>
<feature type="transmembrane region" description="Helical" evidence="1">
    <location>
        <begin position="23"/>
        <end position="42"/>
    </location>
</feature>
<keyword evidence="1" id="KW-1133">Transmembrane helix</keyword>
<protein>
    <submittedName>
        <fullName evidence="2">Uncharacterized protein</fullName>
    </submittedName>
</protein>
<keyword evidence="1" id="KW-0812">Transmembrane</keyword>